<sequence>MEEAELLGLCLERGLDREGLSIDELRVILIQQASQLETATAKSNAKRTQACGAGLQVQKNSEPKEKTQFIKLRMRQKEQLTAQANERKSEFKRVYLKERQANKPVSWVFPCFSPGENPARFLAAFERTCKQWNKSEEDSMEYLPGLLRGRLADVYHEMSRQNPVTLQAFREAVFERFSFDPDYFCEEFWALKPQHGVSLLEFGTKLEETLSWWMDTAKADDWEKVIRLVALNRFCSHLPDETKHSVKAKAPKTISQAAKIANQLMLSREEQQQVSLNVANSQEFKKRACSTCGERGHLKTSCPSSSKKVYRVTAFSICGEERSPTDLAMQPVLLGNQLVIALLSTGSEFSVVRSDLVSPYDIVPGESVVVQSIDGSISSLPVACLQMNWKKTNGLEDFGVIDNLFVPLILGIDMIFQSCGAFSWGPEGFIFSK</sequence>
<accession>A0A803TBY1</accession>
<dbReference type="PROSITE" id="PS50158">
    <property type="entry name" value="ZF_CCHC"/>
    <property type="match status" value="1"/>
</dbReference>
<dbReference type="SUPFAM" id="SSF57756">
    <property type="entry name" value="Retrovirus zinc finger-like domains"/>
    <property type="match status" value="1"/>
</dbReference>
<dbReference type="GO" id="GO:0003676">
    <property type="term" value="F:nucleic acid binding"/>
    <property type="evidence" value="ECO:0007669"/>
    <property type="project" value="InterPro"/>
</dbReference>
<dbReference type="SUPFAM" id="SSF50630">
    <property type="entry name" value="Acid proteases"/>
    <property type="match status" value="1"/>
</dbReference>
<dbReference type="KEGG" id="acs:103278043"/>
<dbReference type="GeneTree" id="ENSGT00950000185067"/>
<dbReference type="AlphaFoldDB" id="A0A803TBY1"/>
<dbReference type="SUPFAM" id="SSF47353">
    <property type="entry name" value="Retrovirus capsid dimerization domain-like"/>
    <property type="match status" value="1"/>
</dbReference>
<protein>
    <recommendedName>
        <fullName evidence="2">CCHC-type domain-containing protein</fullName>
    </recommendedName>
</protein>
<dbReference type="CDD" id="cd00303">
    <property type="entry name" value="retropepsin_like"/>
    <property type="match status" value="1"/>
</dbReference>
<dbReference type="GO" id="GO:0008270">
    <property type="term" value="F:zinc ion binding"/>
    <property type="evidence" value="ECO:0007669"/>
    <property type="project" value="UniProtKB-KW"/>
</dbReference>
<evidence type="ECO:0000256" key="1">
    <source>
        <dbReference type="PROSITE-ProRule" id="PRU00047"/>
    </source>
</evidence>
<dbReference type="Ensembl" id="ENSACAT00000046574.1">
    <property type="protein sequence ID" value="ENSACAP00000032721.1"/>
    <property type="gene ID" value="ENSACAG00000040512.1"/>
</dbReference>
<dbReference type="InterPro" id="IPR001878">
    <property type="entry name" value="Znf_CCHC"/>
</dbReference>
<dbReference type="InParanoid" id="A0A803TBY1"/>
<dbReference type="InterPro" id="IPR036875">
    <property type="entry name" value="Znf_CCHC_sf"/>
</dbReference>
<dbReference type="Gene3D" id="1.10.4020.10">
    <property type="entry name" value="DNA breaking-rejoining enzymes"/>
    <property type="match status" value="1"/>
</dbReference>
<dbReference type="Proteomes" id="UP000001646">
    <property type="component" value="Chromosome 2"/>
</dbReference>
<reference evidence="3" key="2">
    <citation type="submission" date="2025-08" db="UniProtKB">
        <authorList>
            <consortium name="Ensembl"/>
        </authorList>
    </citation>
    <scope>IDENTIFICATION</scope>
</reference>
<dbReference type="PANTHER" id="PTHR46888:SF11">
    <property type="entry name" value="SCAN BOX DOMAIN-CONTAINING PROTEIN"/>
    <property type="match status" value="1"/>
</dbReference>
<dbReference type="PANTHER" id="PTHR46888">
    <property type="entry name" value="ZINC KNUCKLE DOMAINCONTAINING PROTEIN-RELATED"/>
    <property type="match status" value="1"/>
</dbReference>
<keyword evidence="1" id="KW-0863">Zinc-finger</keyword>
<organism evidence="3 4">
    <name type="scientific">Anolis carolinensis</name>
    <name type="common">Green anole</name>
    <name type="synonym">American chameleon</name>
    <dbReference type="NCBI Taxonomy" id="28377"/>
    <lineage>
        <taxon>Eukaryota</taxon>
        <taxon>Metazoa</taxon>
        <taxon>Chordata</taxon>
        <taxon>Craniata</taxon>
        <taxon>Vertebrata</taxon>
        <taxon>Euteleostomi</taxon>
        <taxon>Lepidosauria</taxon>
        <taxon>Squamata</taxon>
        <taxon>Bifurcata</taxon>
        <taxon>Unidentata</taxon>
        <taxon>Episquamata</taxon>
        <taxon>Toxicofera</taxon>
        <taxon>Iguania</taxon>
        <taxon>Dactyloidae</taxon>
        <taxon>Anolis</taxon>
    </lineage>
</organism>
<keyword evidence="4" id="KW-1185">Reference proteome</keyword>
<reference evidence="3" key="3">
    <citation type="submission" date="2025-09" db="UniProtKB">
        <authorList>
            <consortium name="Ensembl"/>
        </authorList>
    </citation>
    <scope>IDENTIFICATION</scope>
</reference>
<proteinExistence type="predicted"/>
<dbReference type="OrthoDB" id="9030625at2759"/>
<name>A0A803TBY1_ANOCA</name>
<dbReference type="InterPro" id="IPR021109">
    <property type="entry name" value="Peptidase_aspartic_dom_sf"/>
</dbReference>
<dbReference type="InterPro" id="IPR038269">
    <property type="entry name" value="SCAN_sf"/>
</dbReference>
<evidence type="ECO:0000259" key="2">
    <source>
        <dbReference type="PROSITE" id="PS50158"/>
    </source>
</evidence>
<feature type="domain" description="CCHC-type" evidence="2">
    <location>
        <begin position="289"/>
        <end position="304"/>
    </location>
</feature>
<reference evidence="3 4" key="1">
    <citation type="submission" date="2009-12" db="EMBL/GenBank/DDBJ databases">
        <title>The Genome Sequence of Anolis carolinensis (Green Anole Lizard).</title>
        <authorList>
            <consortium name="The Genome Sequencing Platform"/>
            <person name="Di Palma F."/>
            <person name="Alfoldi J."/>
            <person name="Heiman D."/>
            <person name="Young S."/>
            <person name="Grabherr M."/>
            <person name="Johnson J."/>
            <person name="Lander E.S."/>
            <person name="Lindblad-Toh K."/>
        </authorList>
    </citation>
    <scope>NUCLEOTIDE SEQUENCE [LARGE SCALE GENOMIC DNA]</scope>
    <source>
        <strain evidence="3 4">JBL SC #1</strain>
    </source>
</reference>
<keyword evidence="1" id="KW-0862">Zinc</keyword>
<dbReference type="Pfam" id="PF02023">
    <property type="entry name" value="SCAN"/>
    <property type="match status" value="1"/>
</dbReference>
<evidence type="ECO:0000313" key="4">
    <source>
        <dbReference type="Proteomes" id="UP000001646"/>
    </source>
</evidence>
<evidence type="ECO:0000313" key="3">
    <source>
        <dbReference type="Ensembl" id="ENSACAP00000032721.1"/>
    </source>
</evidence>
<keyword evidence="1" id="KW-0479">Metal-binding</keyword>
<dbReference type="InterPro" id="IPR003309">
    <property type="entry name" value="SCAN_dom"/>
</dbReference>
<dbReference type="SMART" id="SM00343">
    <property type="entry name" value="ZnF_C2HC"/>
    <property type="match status" value="1"/>
</dbReference>